<dbReference type="Proteomes" id="UP000737018">
    <property type="component" value="Unassembled WGS sequence"/>
</dbReference>
<evidence type="ECO:0000313" key="1">
    <source>
        <dbReference type="EMBL" id="KAF3970361.1"/>
    </source>
</evidence>
<dbReference type="EMBL" id="JRKL02000541">
    <property type="protein sequence ID" value="KAF3970361.1"/>
    <property type="molecule type" value="Genomic_DNA"/>
</dbReference>
<organism evidence="1 2">
    <name type="scientific">Castanea mollissima</name>
    <name type="common">Chinese chestnut</name>
    <dbReference type="NCBI Taxonomy" id="60419"/>
    <lineage>
        <taxon>Eukaryota</taxon>
        <taxon>Viridiplantae</taxon>
        <taxon>Streptophyta</taxon>
        <taxon>Embryophyta</taxon>
        <taxon>Tracheophyta</taxon>
        <taxon>Spermatophyta</taxon>
        <taxon>Magnoliopsida</taxon>
        <taxon>eudicotyledons</taxon>
        <taxon>Gunneridae</taxon>
        <taxon>Pentapetalae</taxon>
        <taxon>rosids</taxon>
        <taxon>fabids</taxon>
        <taxon>Fagales</taxon>
        <taxon>Fagaceae</taxon>
        <taxon>Castanea</taxon>
    </lineage>
</organism>
<accession>A0A8J4W3Y3</accession>
<evidence type="ECO:0000313" key="2">
    <source>
        <dbReference type="Proteomes" id="UP000737018"/>
    </source>
</evidence>
<protein>
    <submittedName>
        <fullName evidence="1">Uncharacterized protein</fullName>
    </submittedName>
</protein>
<comment type="caution">
    <text evidence="1">The sequence shown here is derived from an EMBL/GenBank/DDBJ whole genome shotgun (WGS) entry which is preliminary data.</text>
</comment>
<dbReference type="AlphaFoldDB" id="A0A8J4W3Y3"/>
<keyword evidence="2" id="KW-1185">Reference proteome</keyword>
<proteinExistence type="predicted"/>
<sequence length="153" mass="17335">MSSNTSKTFLQFDLFEVSLDLMERELVLLGICQRGFLTGESIGVPIQGIHPQLKLIQTIIAISSFTLETLTKQTQLNLMEHAITLMLGTIMHREDLRQVEWNRMTSMKAFAQESIQELEISFAPFPMMEIHAIVKEHAPTFPGIPHAALLQEN</sequence>
<name>A0A8J4W3Y3_9ROSI</name>
<reference evidence="1" key="1">
    <citation type="submission" date="2020-03" db="EMBL/GenBank/DDBJ databases">
        <title>Castanea mollissima Vanexum genome sequencing.</title>
        <authorList>
            <person name="Staton M."/>
        </authorList>
    </citation>
    <scope>NUCLEOTIDE SEQUENCE</scope>
    <source>
        <tissue evidence="1">Leaf</tissue>
    </source>
</reference>
<gene>
    <name evidence="1" type="ORF">CMV_005941</name>
</gene>